<reference evidence="1" key="1">
    <citation type="submission" date="2022-08" db="EMBL/GenBank/DDBJ databases">
        <title>Genome Sequence of Pycnoporus sanguineus.</title>
        <authorList>
            <person name="Buettner E."/>
        </authorList>
    </citation>
    <scope>NUCLEOTIDE SEQUENCE</scope>
    <source>
        <strain evidence="1">CG-C14</strain>
    </source>
</reference>
<protein>
    <submittedName>
        <fullName evidence="1">Uncharacterized protein</fullName>
    </submittedName>
</protein>
<organism evidence="1 2">
    <name type="scientific">Trametes sanguinea</name>
    <dbReference type="NCBI Taxonomy" id="158606"/>
    <lineage>
        <taxon>Eukaryota</taxon>
        <taxon>Fungi</taxon>
        <taxon>Dikarya</taxon>
        <taxon>Basidiomycota</taxon>
        <taxon>Agaricomycotina</taxon>
        <taxon>Agaricomycetes</taxon>
        <taxon>Polyporales</taxon>
        <taxon>Polyporaceae</taxon>
        <taxon>Trametes</taxon>
    </lineage>
</organism>
<evidence type="ECO:0000313" key="1">
    <source>
        <dbReference type="EMBL" id="KAJ3006489.1"/>
    </source>
</evidence>
<sequence>MHRRKPRDVVVDLKQSVFAMSEPMWMEQQQALQKGRYLLVVCESLAVTASVMARSRREKKELERPRDMSDRIVEELLRERMSERELQQ</sequence>
<dbReference type="Proteomes" id="UP001144978">
    <property type="component" value="Unassembled WGS sequence"/>
</dbReference>
<evidence type="ECO:0000313" key="2">
    <source>
        <dbReference type="Proteomes" id="UP001144978"/>
    </source>
</evidence>
<proteinExistence type="predicted"/>
<gene>
    <name evidence="1" type="ORF">NUW54_g3914</name>
</gene>
<comment type="caution">
    <text evidence="1">The sequence shown here is derived from an EMBL/GenBank/DDBJ whole genome shotgun (WGS) entry which is preliminary data.</text>
</comment>
<name>A0ACC1Q1I9_9APHY</name>
<keyword evidence="2" id="KW-1185">Reference proteome</keyword>
<dbReference type="EMBL" id="JANSHE010000853">
    <property type="protein sequence ID" value="KAJ3006489.1"/>
    <property type="molecule type" value="Genomic_DNA"/>
</dbReference>
<accession>A0ACC1Q1I9</accession>